<evidence type="ECO:0000259" key="4">
    <source>
        <dbReference type="Pfam" id="PF01408"/>
    </source>
</evidence>
<keyword evidence="2" id="KW-0560">Oxidoreductase</keyword>
<evidence type="ECO:0000313" key="6">
    <source>
        <dbReference type="EMBL" id="GMI35261.1"/>
    </source>
</evidence>
<dbReference type="EMBL" id="BRYB01001866">
    <property type="protein sequence ID" value="GMI35261.1"/>
    <property type="molecule type" value="Genomic_DNA"/>
</dbReference>
<dbReference type="SUPFAM" id="SSF55347">
    <property type="entry name" value="Glyceraldehyde-3-phosphate dehydrogenase-like, C-terminal domain"/>
    <property type="match status" value="1"/>
</dbReference>
<feature type="signal peptide" evidence="3">
    <location>
        <begin position="1"/>
        <end position="16"/>
    </location>
</feature>
<feature type="domain" description="Gfo/Idh/MocA-like oxidoreductase N-terminal" evidence="4">
    <location>
        <begin position="64"/>
        <end position="182"/>
    </location>
</feature>
<evidence type="ECO:0008006" key="8">
    <source>
        <dbReference type="Google" id="ProtNLM"/>
    </source>
</evidence>
<dbReference type="Pfam" id="PF22725">
    <property type="entry name" value="GFO_IDH_MocA_C3"/>
    <property type="match status" value="1"/>
</dbReference>
<organism evidence="6 7">
    <name type="scientific">Tetraparma gracilis</name>
    <dbReference type="NCBI Taxonomy" id="2962635"/>
    <lineage>
        <taxon>Eukaryota</taxon>
        <taxon>Sar</taxon>
        <taxon>Stramenopiles</taxon>
        <taxon>Ochrophyta</taxon>
        <taxon>Bolidophyceae</taxon>
        <taxon>Parmales</taxon>
        <taxon>Triparmaceae</taxon>
        <taxon>Tetraparma</taxon>
    </lineage>
</organism>
<feature type="domain" description="GFO/IDH/MocA-like oxidoreductase" evidence="5">
    <location>
        <begin position="191"/>
        <end position="316"/>
    </location>
</feature>
<dbReference type="InterPro" id="IPR000683">
    <property type="entry name" value="Gfo/Idh/MocA-like_OxRdtase_N"/>
</dbReference>
<comment type="caution">
    <text evidence="6">The sequence shown here is derived from an EMBL/GenBank/DDBJ whole genome shotgun (WGS) entry which is preliminary data.</text>
</comment>
<dbReference type="Gene3D" id="3.40.50.720">
    <property type="entry name" value="NAD(P)-binding Rossmann-like Domain"/>
    <property type="match status" value="1"/>
</dbReference>
<evidence type="ECO:0000259" key="5">
    <source>
        <dbReference type="Pfam" id="PF22725"/>
    </source>
</evidence>
<comment type="similarity">
    <text evidence="1">Belongs to the Gfo/Idh/MocA family.</text>
</comment>
<keyword evidence="7" id="KW-1185">Reference proteome</keyword>
<reference evidence="6 7" key="1">
    <citation type="journal article" date="2023" name="Commun. Biol.">
        <title>Genome analysis of Parmales, the sister group of diatoms, reveals the evolutionary specialization of diatoms from phago-mixotrophs to photoautotrophs.</title>
        <authorList>
            <person name="Ban H."/>
            <person name="Sato S."/>
            <person name="Yoshikawa S."/>
            <person name="Yamada K."/>
            <person name="Nakamura Y."/>
            <person name="Ichinomiya M."/>
            <person name="Sato N."/>
            <person name="Blanc-Mathieu R."/>
            <person name="Endo H."/>
            <person name="Kuwata A."/>
            <person name="Ogata H."/>
        </authorList>
    </citation>
    <scope>NUCLEOTIDE SEQUENCE [LARGE SCALE GENOMIC DNA]</scope>
</reference>
<keyword evidence="3" id="KW-0732">Signal</keyword>
<dbReference type="Proteomes" id="UP001165060">
    <property type="component" value="Unassembled WGS sequence"/>
</dbReference>
<dbReference type="PANTHER" id="PTHR42840:SF3">
    <property type="entry name" value="BINDING ROSSMANN FOLD OXIDOREDUCTASE, PUTATIVE (AFU_ORTHOLOGUE AFUA_2G10240)-RELATED"/>
    <property type="match status" value="1"/>
</dbReference>
<name>A0ABQ6MY28_9STRA</name>
<dbReference type="Gene3D" id="3.30.360.10">
    <property type="entry name" value="Dihydrodipicolinate Reductase, domain 2"/>
    <property type="match status" value="1"/>
</dbReference>
<accession>A0ABQ6MY28</accession>
<protein>
    <recommendedName>
        <fullName evidence="8">Inositol 2-dehydrogenase</fullName>
    </recommendedName>
</protein>
<dbReference type="InterPro" id="IPR055170">
    <property type="entry name" value="GFO_IDH_MocA-like_dom"/>
</dbReference>
<evidence type="ECO:0000313" key="7">
    <source>
        <dbReference type="Proteomes" id="UP001165060"/>
    </source>
</evidence>
<gene>
    <name evidence="6" type="ORF">TeGR_g13175</name>
</gene>
<evidence type="ECO:0000256" key="2">
    <source>
        <dbReference type="ARBA" id="ARBA00023002"/>
    </source>
</evidence>
<dbReference type="SUPFAM" id="SSF51735">
    <property type="entry name" value="NAD(P)-binding Rossmann-fold domains"/>
    <property type="match status" value="1"/>
</dbReference>
<dbReference type="InterPro" id="IPR036291">
    <property type="entry name" value="NAD(P)-bd_dom_sf"/>
</dbReference>
<evidence type="ECO:0000256" key="3">
    <source>
        <dbReference type="SAM" id="SignalP"/>
    </source>
</evidence>
<dbReference type="Pfam" id="PF01408">
    <property type="entry name" value="GFO_IDH_MocA"/>
    <property type="match status" value="1"/>
</dbReference>
<feature type="chain" id="PRO_5046381097" description="Inositol 2-dehydrogenase" evidence="3">
    <location>
        <begin position="17"/>
        <end position="454"/>
    </location>
</feature>
<evidence type="ECO:0000256" key="1">
    <source>
        <dbReference type="ARBA" id="ARBA00010928"/>
    </source>
</evidence>
<sequence length="454" mass="48370">MRILQLLLLLPATATAYLGPALQALPARAPPARALPSRALPPPTLLFSAPPAASSPAASSPAPIRVGVIGCGRIGLVHMKAIQSVPGCAVTMCSNPTLAKAEAAAAAFGVPVATADARDVLTSKDVDAVWICSPSQYHAEQIVLAAENGKHVFCEKPISNNLEEAVEAVLACRERGVKLMIGLQRRFDPNFRRVKEAVDKRQVGEELVQIKLCSRDPGAPPKSYVEGGGGLFVDMAVHDLDMSRFLAGAEPLAVLAVGSTKIDASIADLPGSEKFDTASIMVKYPKGVVATIDVCRQSSYGYDQRAEVLGTGGMIVTENVYPSTAHLYTPEFTGNADMPLDFFLQRYDQAYIDESVAFCTSLVNNLPPPCEGRDGLIALVMAKAADMSAELGRWVEPSEVVSKVFCDERGKCRLMCDDDLLPEGFQPSETIDELMVQEGEQGGVAGFFAKLFGN</sequence>
<dbReference type="PANTHER" id="PTHR42840">
    <property type="entry name" value="NAD(P)-BINDING ROSSMANN-FOLD SUPERFAMILY PROTEIN-RELATED"/>
    <property type="match status" value="1"/>
</dbReference>
<proteinExistence type="inferred from homology"/>